<reference evidence="2" key="1">
    <citation type="submission" date="2022-10" db="EMBL/GenBank/DDBJ databases">
        <authorList>
            <person name="Turner M.S."/>
            <person name="Huang W."/>
        </authorList>
    </citation>
    <scope>NUCLEOTIDE SEQUENCE</scope>
    <source>
        <strain evidence="2">3</strain>
    </source>
</reference>
<protein>
    <recommendedName>
        <fullName evidence="1">Anthranilate synthase component I N-terminal domain-containing protein</fullName>
    </recommendedName>
</protein>
<gene>
    <name evidence="2" type="ORF">OGZ51_10010</name>
</gene>
<dbReference type="SUPFAM" id="SSF56322">
    <property type="entry name" value="ADC synthase"/>
    <property type="match status" value="1"/>
</dbReference>
<dbReference type="Proteomes" id="UP001152614">
    <property type="component" value="Unassembled WGS sequence"/>
</dbReference>
<dbReference type="Gene3D" id="3.60.120.10">
    <property type="entry name" value="Anthranilate synthase"/>
    <property type="match status" value="1"/>
</dbReference>
<feature type="domain" description="Anthranilate synthase component I N-terminal" evidence="1">
    <location>
        <begin position="13"/>
        <end position="100"/>
    </location>
</feature>
<dbReference type="Pfam" id="PF04715">
    <property type="entry name" value="Anth_synt_I_N"/>
    <property type="match status" value="1"/>
</dbReference>
<evidence type="ECO:0000313" key="2">
    <source>
        <dbReference type="EMBL" id="MDG4984478.1"/>
    </source>
</evidence>
<comment type="caution">
    <text evidence="2">The sequence shown here is derived from an EMBL/GenBank/DDBJ whole genome shotgun (WGS) entry which is preliminary data.</text>
</comment>
<dbReference type="EMBL" id="JAOWLY010000010">
    <property type="protein sequence ID" value="MDG4984478.1"/>
    <property type="molecule type" value="Genomic_DNA"/>
</dbReference>
<dbReference type="InterPro" id="IPR006805">
    <property type="entry name" value="Anth_synth_I_N"/>
</dbReference>
<dbReference type="AlphaFoldDB" id="A0A9X4NI28"/>
<dbReference type="InterPro" id="IPR005801">
    <property type="entry name" value="ADC_synthase"/>
</dbReference>
<organism evidence="2 3">
    <name type="scientific">Lactococcus lactis</name>
    <dbReference type="NCBI Taxonomy" id="1358"/>
    <lineage>
        <taxon>Bacteria</taxon>
        <taxon>Bacillati</taxon>
        <taxon>Bacillota</taxon>
        <taxon>Bacilli</taxon>
        <taxon>Lactobacillales</taxon>
        <taxon>Streptococcaceae</taxon>
        <taxon>Lactococcus</taxon>
    </lineage>
</organism>
<evidence type="ECO:0000313" key="3">
    <source>
        <dbReference type="Proteomes" id="UP001152614"/>
    </source>
</evidence>
<name>A0A9X4NI28_9LACT</name>
<evidence type="ECO:0000259" key="1">
    <source>
        <dbReference type="Pfam" id="PF04715"/>
    </source>
</evidence>
<proteinExistence type="predicted"/>
<sequence length="143" mass="17410">MKEFIIKNTNIWKIFLKYYRSDEEIVFLHSSQVTEKEHYSILAHKPYKKVSKYKGQVFFNGEKKKFNFLDAVDLLKDERVERPKNWPFYPELLGFVSYEQDPACFAAYDEVLLFDHRTKLLRVVQFEQTDGQYWLRLNRKKLK</sequence>
<reference evidence="2" key="2">
    <citation type="journal article" date="2023" name="Food Microbiol.">
        <title>Evaluation of the fermentation potential of lactic acid bacteria isolated from herbs, fruits and vegetables as starter cultures in nut-based milk alternatives.</title>
        <authorList>
            <person name="Huang W."/>
            <person name="Dong A."/>
            <person name="Pham H.T."/>
            <person name="Zhou C."/>
            <person name="Huo Z."/>
            <person name="Watjen A.P."/>
            <person name="Prakash S."/>
            <person name="Bang-Berthelsen C.H."/>
            <person name="Turner M.S."/>
        </authorList>
    </citation>
    <scope>NUCLEOTIDE SEQUENCE</scope>
    <source>
        <strain evidence="2">3</strain>
    </source>
</reference>
<accession>A0A9X4NI28</accession>